<evidence type="ECO:0000256" key="2">
    <source>
        <dbReference type="SAM" id="Phobius"/>
    </source>
</evidence>
<dbReference type="InterPro" id="IPR005069">
    <property type="entry name" value="Nucl-diP-sugar_transferase"/>
</dbReference>
<reference evidence="4" key="1">
    <citation type="journal article" date="2019" name="Plant J.">
        <title>Chlorella vulgaris genome assembly and annotation reveals the molecular basis for metabolic acclimation to high light conditions.</title>
        <authorList>
            <person name="Cecchin M."/>
            <person name="Marcolungo L."/>
            <person name="Rossato M."/>
            <person name="Girolomoni L."/>
            <person name="Cosentino E."/>
            <person name="Cuine S."/>
            <person name="Li-Beisson Y."/>
            <person name="Delledonne M."/>
            <person name="Ballottari M."/>
        </authorList>
    </citation>
    <scope>NUCLEOTIDE SEQUENCE</scope>
    <source>
        <strain evidence="4">211/11P</strain>
    </source>
</reference>
<keyword evidence="5" id="KW-1185">Reference proteome</keyword>
<reference evidence="4" key="2">
    <citation type="submission" date="2020-11" db="EMBL/GenBank/DDBJ databases">
        <authorList>
            <person name="Cecchin M."/>
            <person name="Marcolungo L."/>
            <person name="Rossato M."/>
            <person name="Girolomoni L."/>
            <person name="Cosentino E."/>
            <person name="Cuine S."/>
            <person name="Li-Beisson Y."/>
            <person name="Delledonne M."/>
            <person name="Ballottari M."/>
        </authorList>
    </citation>
    <scope>NUCLEOTIDE SEQUENCE</scope>
    <source>
        <strain evidence="4">211/11P</strain>
        <tissue evidence="4">Whole cell</tissue>
    </source>
</reference>
<keyword evidence="2" id="KW-0472">Membrane</keyword>
<organism evidence="4 5">
    <name type="scientific">Chlorella vulgaris</name>
    <name type="common">Green alga</name>
    <dbReference type="NCBI Taxonomy" id="3077"/>
    <lineage>
        <taxon>Eukaryota</taxon>
        <taxon>Viridiplantae</taxon>
        <taxon>Chlorophyta</taxon>
        <taxon>core chlorophytes</taxon>
        <taxon>Trebouxiophyceae</taxon>
        <taxon>Chlorellales</taxon>
        <taxon>Chlorellaceae</taxon>
        <taxon>Chlorella clade</taxon>
        <taxon>Chlorella</taxon>
    </lineage>
</organism>
<dbReference type="PANTHER" id="PTHR46936:SF1">
    <property type="entry name" value="ARABINOSYLTRANSFERASE XEG113"/>
    <property type="match status" value="1"/>
</dbReference>
<accession>A0A9D4TZJ9</accession>
<dbReference type="PANTHER" id="PTHR46936">
    <property type="entry name" value="ARABINOSYLTRANSFERASE XEG113"/>
    <property type="match status" value="1"/>
</dbReference>
<dbReference type="InterPro" id="IPR053250">
    <property type="entry name" value="Glycosyltransferase_77"/>
</dbReference>
<feature type="domain" description="Nucleotide-diphospho-sugar transferase" evidence="3">
    <location>
        <begin position="126"/>
        <end position="372"/>
    </location>
</feature>
<dbReference type="EMBL" id="SIDB01000001">
    <property type="protein sequence ID" value="KAI3438688.1"/>
    <property type="molecule type" value="Genomic_DNA"/>
</dbReference>
<gene>
    <name evidence="4" type="ORF">D9Q98_001108</name>
</gene>
<protein>
    <recommendedName>
        <fullName evidence="3">Nucleotide-diphospho-sugar transferase domain-containing protein</fullName>
    </recommendedName>
</protein>
<name>A0A9D4TZJ9_CHLVU</name>
<dbReference type="Pfam" id="PF03407">
    <property type="entry name" value="Nucleotid_trans"/>
    <property type="match status" value="1"/>
</dbReference>
<dbReference type="GO" id="GO:0005794">
    <property type="term" value="C:Golgi apparatus"/>
    <property type="evidence" value="ECO:0007669"/>
    <property type="project" value="TreeGrafter"/>
</dbReference>
<feature type="region of interest" description="Disordered" evidence="1">
    <location>
        <begin position="389"/>
        <end position="430"/>
    </location>
</feature>
<dbReference type="Proteomes" id="UP001055712">
    <property type="component" value="Unassembled WGS sequence"/>
</dbReference>
<dbReference type="OrthoDB" id="540503at2759"/>
<dbReference type="GO" id="GO:0052325">
    <property type="term" value="P:cell wall pectin biosynthetic process"/>
    <property type="evidence" value="ECO:0007669"/>
    <property type="project" value="TreeGrafter"/>
</dbReference>
<evidence type="ECO:0000256" key="1">
    <source>
        <dbReference type="SAM" id="MobiDB-lite"/>
    </source>
</evidence>
<dbReference type="GO" id="GO:0052636">
    <property type="term" value="F:arabinosyltransferase activity"/>
    <property type="evidence" value="ECO:0007669"/>
    <property type="project" value="TreeGrafter"/>
</dbReference>
<sequence length="744" mass="81598">MRVRTAPRSALGGGGFGGGNATMGFCAGVMLTLLPAVLLWLHNQHSIAFLETQSHVLPGTDLATAGCTTHAAGHGAAGSTSSTLPLATRLPDLHTAPALMVSFGNAAYFELAHNWAKSVQGIGAPFLIAAFDEGMMEQCLSHSLPCTKVSFGEGSNTNFRGDFAAFRLMGAVKVRFVLELLEQHPTLPLVVVSDTDTVWLREPWDYFADRSSAEFFISTDCLSHQVEEEWKEMHGQPRCGHVPGNGDGHALNTGLFAARNTEAARATLRAWADMLVDPSQERADDPEHRGVDDQLALNNLLDLGGTTPLSNEDFRTTVVYHGRLKLQALPVMLFANGHVAFVQRIPWRLGIAPMVIHATFQRYGLAGKRSRLRAFGLWHMDPPEYYGLVPASPSSHSSRNSDSGGNDTGNSSGGGLQAAAAAAGGRRQGMRNSVPPLRLLSYENSVRQFVDAAEAERYPGSNMPLLEKNWLGMSYQLQALRDALATARMLGRILIMPQPVCWCDYDEHPHILYRCRIKGTDYGVPFECPLDFLLPLDNLDAAGVQYRHAGFLQHPQVPAHIRHSISLVDISPRRPENPFLQPNQLVGHAATVWPGIEQPDLLRVLDPLQSAAVLHLRGDVPGFFGGYGGSAGSVAAAQEMDRLFLSILGQESFFCCFTWGDADDEYRSLKYEWPVPLEDGWQPWKAPKLRLPEWCDRVSSQYGNANFTRLPQHPCAYMRNASLVAIAADGSGQYNRPWRMDEGR</sequence>
<evidence type="ECO:0000259" key="3">
    <source>
        <dbReference type="Pfam" id="PF03407"/>
    </source>
</evidence>
<dbReference type="AlphaFoldDB" id="A0A9D4TZJ9"/>
<evidence type="ECO:0000313" key="5">
    <source>
        <dbReference type="Proteomes" id="UP001055712"/>
    </source>
</evidence>
<evidence type="ECO:0000313" key="4">
    <source>
        <dbReference type="EMBL" id="KAI3438688.1"/>
    </source>
</evidence>
<comment type="caution">
    <text evidence="4">The sequence shown here is derived from an EMBL/GenBank/DDBJ whole genome shotgun (WGS) entry which is preliminary data.</text>
</comment>
<proteinExistence type="predicted"/>
<feature type="transmembrane region" description="Helical" evidence="2">
    <location>
        <begin position="21"/>
        <end position="41"/>
    </location>
</feature>
<feature type="compositionally biased region" description="Low complexity" evidence="1">
    <location>
        <begin position="392"/>
        <end position="410"/>
    </location>
</feature>
<keyword evidence="2" id="KW-0812">Transmembrane</keyword>
<keyword evidence="2" id="KW-1133">Transmembrane helix</keyword>